<evidence type="ECO:0000313" key="2">
    <source>
        <dbReference type="Proteomes" id="UP000004619"/>
    </source>
</evidence>
<dbReference type="Proteomes" id="UP000004619">
    <property type="component" value="Unassembled WGS sequence"/>
</dbReference>
<organism evidence="1 2">
    <name type="scientific">Faecalibacterium duncaniae (strain DSM 17677 / JCM 31915 / A2-165)</name>
    <name type="common">Faecalibacterium prausnitzii</name>
    <dbReference type="NCBI Taxonomy" id="411483"/>
    <lineage>
        <taxon>Bacteria</taxon>
        <taxon>Bacillati</taxon>
        <taxon>Bacillota</taxon>
        <taxon>Clostridia</taxon>
        <taxon>Eubacteriales</taxon>
        <taxon>Oscillospiraceae</taxon>
        <taxon>Faecalibacterium</taxon>
    </lineage>
</organism>
<gene>
    <name evidence="1" type="ORF">FAEPRAA2165_00460</name>
</gene>
<name>C7H2G3_FAED2</name>
<dbReference type="EMBL" id="ACOP02000008">
    <property type="protein sequence ID" value="EEU97876.1"/>
    <property type="molecule type" value="Genomic_DNA"/>
</dbReference>
<proteinExistence type="predicted"/>
<keyword evidence="2" id="KW-1185">Reference proteome</keyword>
<dbReference type="HOGENOM" id="CLU_3310049_0_0_9"/>
<dbReference type="AlphaFoldDB" id="C7H2G3"/>
<accession>C7H2G3</accession>
<protein>
    <submittedName>
        <fullName evidence="1">Uncharacterized protein</fullName>
    </submittedName>
</protein>
<sequence length="39" mass="4894">MIFPKALRYWGALLKTMRVQKREIILDGRDFFHFRKKWP</sequence>
<reference evidence="1" key="1">
    <citation type="submission" date="2009-08" db="EMBL/GenBank/DDBJ databases">
        <authorList>
            <person name="Weinstock G."/>
            <person name="Sodergren E."/>
            <person name="Clifton S."/>
            <person name="Fulton L."/>
            <person name="Fulton B."/>
            <person name="Courtney L."/>
            <person name="Fronick C."/>
            <person name="Harrison M."/>
            <person name="Strong C."/>
            <person name="Farmer C."/>
            <person name="Delahaunty K."/>
            <person name="Markovic C."/>
            <person name="Hall O."/>
            <person name="Minx P."/>
            <person name="Tomlinson C."/>
            <person name="Mitreva M."/>
            <person name="Nelson J."/>
            <person name="Hou S."/>
            <person name="Wollam A."/>
            <person name="Pepin K.H."/>
            <person name="Johnson M."/>
            <person name="Bhonagiri V."/>
            <person name="Nash W.E."/>
            <person name="Warren W."/>
            <person name="Chinwalla A."/>
            <person name="Mardis E.R."/>
            <person name="Wilson R.K."/>
        </authorList>
    </citation>
    <scope>NUCLEOTIDE SEQUENCE [LARGE SCALE GENOMIC DNA]</scope>
    <source>
        <strain evidence="1">A2-165</strain>
    </source>
</reference>
<comment type="caution">
    <text evidence="1">The sequence shown here is derived from an EMBL/GenBank/DDBJ whole genome shotgun (WGS) entry which is preliminary data.</text>
</comment>
<evidence type="ECO:0000313" key="1">
    <source>
        <dbReference type="EMBL" id="EEU97876.1"/>
    </source>
</evidence>